<dbReference type="InterPro" id="IPR000340">
    <property type="entry name" value="Dual-sp_phosphatase_cat-dom"/>
</dbReference>
<keyword evidence="5" id="KW-0548">Nucleotidyltransferase</keyword>
<dbReference type="Gene3D" id="4.10.87.10">
    <property type="entry name" value="mRNA Capping Enzyme, domain 3"/>
    <property type="match status" value="1"/>
</dbReference>
<organism evidence="19 20">
    <name type="scientific">Steinernema glaseri</name>
    <dbReference type="NCBI Taxonomy" id="37863"/>
    <lineage>
        <taxon>Eukaryota</taxon>
        <taxon>Metazoa</taxon>
        <taxon>Ecdysozoa</taxon>
        <taxon>Nematoda</taxon>
        <taxon>Chromadorea</taxon>
        <taxon>Rhabditida</taxon>
        <taxon>Tylenchina</taxon>
        <taxon>Panagrolaimomorpha</taxon>
        <taxon>Strongyloidoidea</taxon>
        <taxon>Steinernematidae</taxon>
        <taxon>Steinernema</taxon>
    </lineage>
</organism>
<evidence type="ECO:0000256" key="7">
    <source>
        <dbReference type="ARBA" id="ARBA00022801"/>
    </source>
</evidence>
<feature type="region of interest" description="Disordered" evidence="16">
    <location>
        <begin position="679"/>
        <end position="698"/>
    </location>
</feature>
<feature type="region of interest" description="Disordered" evidence="16">
    <location>
        <begin position="310"/>
        <end position="331"/>
    </location>
</feature>
<evidence type="ECO:0000313" key="19">
    <source>
        <dbReference type="Proteomes" id="UP000095287"/>
    </source>
</evidence>
<dbReference type="FunFam" id="2.40.50.140:FF:000291">
    <property type="entry name" value="mRNA-capping enzyme"/>
    <property type="match status" value="1"/>
</dbReference>
<evidence type="ECO:0000256" key="6">
    <source>
        <dbReference type="ARBA" id="ARBA00022741"/>
    </source>
</evidence>
<keyword evidence="6 15" id="KW-0547">Nucleotide-binding</keyword>
<comment type="catalytic activity">
    <reaction evidence="12">
        <text>a 5'-end diphospho-ribonucleoside in mRNA + GTP + H(+) = a 5'-end (5'-triphosphoguanosine)-ribonucleoside in mRNA + diphosphate</text>
        <dbReference type="Rhea" id="RHEA:67012"/>
        <dbReference type="Rhea" id="RHEA-COMP:17165"/>
        <dbReference type="Rhea" id="RHEA-COMP:17166"/>
        <dbReference type="ChEBI" id="CHEBI:15378"/>
        <dbReference type="ChEBI" id="CHEBI:33019"/>
        <dbReference type="ChEBI" id="CHEBI:37565"/>
        <dbReference type="ChEBI" id="CHEBI:167616"/>
        <dbReference type="ChEBI" id="CHEBI:167617"/>
        <dbReference type="EC" id="2.7.7.50"/>
    </reaction>
    <physiologicalReaction direction="left-to-right" evidence="12">
        <dbReference type="Rhea" id="RHEA:67013"/>
    </physiologicalReaction>
</comment>
<dbReference type="Gene3D" id="3.90.190.10">
    <property type="entry name" value="Protein tyrosine phosphatase superfamily"/>
    <property type="match status" value="1"/>
</dbReference>
<accession>A0A1I7XZR8</accession>
<protein>
    <recommendedName>
        <fullName evidence="2">mRNA guanylyltransferase</fullName>
        <ecNumber evidence="2">2.7.7.50</ecNumber>
    </recommendedName>
</protein>
<evidence type="ECO:0000256" key="10">
    <source>
        <dbReference type="ARBA" id="ARBA00023134"/>
    </source>
</evidence>
<evidence type="ECO:0000256" key="14">
    <source>
        <dbReference type="PIRSR" id="PIRSR036958-2"/>
    </source>
</evidence>
<keyword evidence="3" id="KW-0507">mRNA processing</keyword>
<dbReference type="EC" id="2.7.7.50" evidence="2"/>
<keyword evidence="11" id="KW-0539">Nucleus</keyword>
<dbReference type="GO" id="GO:0006370">
    <property type="term" value="P:7-methylguanosine mRNA capping"/>
    <property type="evidence" value="ECO:0007669"/>
    <property type="project" value="UniProtKB-KW"/>
</dbReference>
<dbReference type="PANTHER" id="PTHR10367">
    <property type="entry name" value="MRNA-CAPPING ENZYME"/>
    <property type="match status" value="1"/>
</dbReference>
<dbReference type="GO" id="GO:0140818">
    <property type="term" value="F:mRNA 5'-triphosphate monophosphatase activity"/>
    <property type="evidence" value="ECO:0007669"/>
    <property type="project" value="InterPro"/>
</dbReference>
<feature type="binding site" evidence="15">
    <location>
        <begin position="635"/>
        <end position="640"/>
    </location>
    <ligand>
        <name>GTP</name>
        <dbReference type="ChEBI" id="CHEBI:37565"/>
    </ligand>
</feature>
<dbReference type="Gene3D" id="3.30.470.30">
    <property type="entry name" value="DNA ligase/mRNA capping enzyme"/>
    <property type="match status" value="2"/>
</dbReference>
<feature type="binding site" evidence="15">
    <location>
        <position position="402"/>
    </location>
    <ligand>
        <name>GTP</name>
        <dbReference type="ChEBI" id="CHEBI:37565"/>
    </ligand>
</feature>
<dbReference type="GO" id="GO:0004484">
    <property type="term" value="F:mRNA guanylyltransferase activity"/>
    <property type="evidence" value="ECO:0007669"/>
    <property type="project" value="UniProtKB-EC"/>
</dbReference>
<dbReference type="SUPFAM" id="SSF52799">
    <property type="entry name" value="(Phosphotyrosine protein) phosphatases II"/>
    <property type="match status" value="1"/>
</dbReference>
<feature type="binding site" evidence="15">
    <location>
        <begin position="444"/>
        <end position="446"/>
    </location>
    <ligand>
        <name>GTP</name>
        <dbReference type="ChEBI" id="CHEBI:37565"/>
    </ligand>
</feature>
<evidence type="ECO:0000256" key="1">
    <source>
        <dbReference type="ARBA" id="ARBA00004123"/>
    </source>
</evidence>
<evidence type="ECO:0000256" key="8">
    <source>
        <dbReference type="ARBA" id="ARBA00022912"/>
    </source>
</evidence>
<dbReference type="Gene3D" id="2.40.50.140">
    <property type="entry name" value="Nucleic acid-binding proteins"/>
    <property type="match status" value="1"/>
</dbReference>
<dbReference type="InterPro" id="IPR016130">
    <property type="entry name" value="Tyr_Pase_AS"/>
</dbReference>
<evidence type="ECO:0000256" key="15">
    <source>
        <dbReference type="PIRSR" id="PIRSR036958-3"/>
    </source>
</evidence>
<dbReference type="InterPro" id="IPR051029">
    <property type="entry name" value="mRNA_Capping_Enz/RNA_Phosphat"/>
</dbReference>
<evidence type="ECO:0000256" key="16">
    <source>
        <dbReference type="SAM" id="MobiDB-lite"/>
    </source>
</evidence>
<dbReference type="GO" id="GO:0005524">
    <property type="term" value="F:ATP binding"/>
    <property type="evidence" value="ECO:0007669"/>
    <property type="project" value="InterPro"/>
</dbReference>
<evidence type="ECO:0000313" key="20">
    <source>
        <dbReference type="WBParaSite" id="L893_g11264.t1"/>
    </source>
</evidence>
<dbReference type="InterPro" id="IPR012340">
    <property type="entry name" value="NA-bd_OB-fold"/>
</dbReference>
<dbReference type="PROSITE" id="PS50054">
    <property type="entry name" value="TYR_PHOSPHATASE_DUAL"/>
    <property type="match status" value="1"/>
</dbReference>
<dbReference type="CDD" id="cd07895">
    <property type="entry name" value="Adenylation_mRNA_capping"/>
    <property type="match status" value="1"/>
</dbReference>
<dbReference type="PANTHER" id="PTHR10367:SF17">
    <property type="entry name" value="MRNA-CAPPING ENZYME"/>
    <property type="match status" value="1"/>
</dbReference>
<dbReference type="PIRSF" id="PIRSF036958">
    <property type="entry name" value="mRNA_capping_HCE"/>
    <property type="match status" value="1"/>
</dbReference>
<dbReference type="InterPro" id="IPR001339">
    <property type="entry name" value="mRNA_cap_enzyme_adenylation"/>
</dbReference>
<dbReference type="GO" id="GO:0005634">
    <property type="term" value="C:nucleus"/>
    <property type="evidence" value="ECO:0007669"/>
    <property type="project" value="UniProtKB-SubCell"/>
</dbReference>
<dbReference type="PROSITE" id="PS00383">
    <property type="entry name" value="TYR_PHOSPHATASE_1"/>
    <property type="match status" value="1"/>
</dbReference>
<dbReference type="InterPro" id="IPR000387">
    <property type="entry name" value="Tyr_Pase_dom"/>
</dbReference>
<feature type="domain" description="Tyrosine specific protein phosphatases" evidence="18">
    <location>
        <begin position="209"/>
        <end position="276"/>
    </location>
</feature>
<dbReference type="WBParaSite" id="L893_g11264.t1">
    <property type="protein sequence ID" value="L893_g11264.t1"/>
    <property type="gene ID" value="L893_g11264"/>
</dbReference>
<evidence type="ECO:0000259" key="18">
    <source>
        <dbReference type="PROSITE" id="PS50056"/>
    </source>
</evidence>
<evidence type="ECO:0000259" key="17">
    <source>
        <dbReference type="PROSITE" id="PS50054"/>
    </source>
</evidence>
<keyword evidence="10 15" id="KW-0342">GTP-binding</keyword>
<dbReference type="InterPro" id="IPR017074">
    <property type="entry name" value="mRNA_cap_enz_bifunc"/>
</dbReference>
<feature type="binding site" evidence="15">
    <location>
        <position position="418"/>
    </location>
    <ligand>
        <name>GTP</name>
        <dbReference type="ChEBI" id="CHEBI:37565"/>
    </ligand>
</feature>
<feature type="active site" description="Phosphocysteine intermediate" evidence="13">
    <location>
        <position position="231"/>
    </location>
</feature>
<dbReference type="Proteomes" id="UP000095287">
    <property type="component" value="Unplaced"/>
</dbReference>
<dbReference type="InterPro" id="IPR029021">
    <property type="entry name" value="Prot-tyrosine_phosphatase-like"/>
</dbReference>
<evidence type="ECO:0000256" key="5">
    <source>
        <dbReference type="ARBA" id="ARBA00022695"/>
    </source>
</evidence>
<feature type="active site" description="N6-GMP-lysine intermediate" evidence="14">
    <location>
        <position position="397"/>
    </location>
</feature>
<keyword evidence="9" id="KW-0506">mRNA capping</keyword>
<name>A0A1I7XZR8_9BILA</name>
<dbReference type="Pfam" id="PF00782">
    <property type="entry name" value="DSPc"/>
    <property type="match status" value="1"/>
</dbReference>
<evidence type="ECO:0000256" key="12">
    <source>
        <dbReference type="ARBA" id="ARBA00044624"/>
    </source>
</evidence>
<keyword evidence="19" id="KW-1185">Reference proteome</keyword>
<dbReference type="SUPFAM" id="SSF50249">
    <property type="entry name" value="Nucleic acid-binding proteins"/>
    <property type="match status" value="1"/>
</dbReference>
<keyword evidence="8" id="KW-0904">Protein phosphatase</keyword>
<dbReference type="GO" id="GO:0005525">
    <property type="term" value="F:GTP binding"/>
    <property type="evidence" value="ECO:0007669"/>
    <property type="project" value="UniProtKB-KW"/>
</dbReference>
<evidence type="ECO:0000256" key="11">
    <source>
        <dbReference type="ARBA" id="ARBA00023242"/>
    </source>
</evidence>
<comment type="subcellular location">
    <subcellularLocation>
        <location evidence="1">Nucleus</location>
    </subcellularLocation>
</comment>
<proteinExistence type="predicted"/>
<evidence type="ECO:0000256" key="3">
    <source>
        <dbReference type="ARBA" id="ARBA00022664"/>
    </source>
</evidence>
<keyword evidence="7" id="KW-0378">Hydrolase</keyword>
<reference evidence="20" key="1">
    <citation type="submission" date="2016-11" db="UniProtKB">
        <authorList>
            <consortium name="WormBaseParasite"/>
        </authorList>
    </citation>
    <scope>IDENTIFICATION</scope>
</reference>
<dbReference type="Pfam" id="PF03919">
    <property type="entry name" value="mRNA_cap_C"/>
    <property type="match status" value="1"/>
</dbReference>
<dbReference type="PROSITE" id="PS50056">
    <property type="entry name" value="TYR_PHOSPHATASE_2"/>
    <property type="match status" value="1"/>
</dbReference>
<dbReference type="InterPro" id="IPR013846">
    <property type="entry name" value="mRNA_cap_enzyme_C"/>
</dbReference>
<evidence type="ECO:0000256" key="13">
    <source>
        <dbReference type="PIRSR" id="PIRSR036958-1"/>
    </source>
</evidence>
<evidence type="ECO:0000256" key="9">
    <source>
        <dbReference type="ARBA" id="ARBA00023042"/>
    </source>
</evidence>
<dbReference type="InterPro" id="IPR020422">
    <property type="entry name" value="TYR_PHOSPHATASE_DUAL_dom"/>
</dbReference>
<dbReference type="AlphaFoldDB" id="A0A1I7XZR8"/>
<dbReference type="SUPFAM" id="SSF56091">
    <property type="entry name" value="DNA ligase/mRNA capping enzyme, catalytic domain"/>
    <property type="match status" value="1"/>
</dbReference>
<sequence length="698" mass="79880">MRRSDAICGVRVEASKERPLLECTLKSKMHVATLEWKTHLAALFPSVCLVRYGASSSVISTLDDQLIGAADLAAIPSASEVVFTTMDDDDLFSDPSGPTPRKAEQGLPDRWLYCPPMGKVIAKTFLPFKTPLCRLYDYQIPDHKYRFNAEDVFSTKLEGAHPGAKIGLWIDLTKTSRYYSKKEVQRHGCKYVKMPLAGHGMSPTEEETSRFIEEVRNFLDENPNDIIAVHCTHGFNRTGFLIAAYLVEVMDTSVDYAVMEFAKHRHGGIYKQDYINDLVERLDGEPMEAAPRPSWDSNSHSELAVASFDNECNTNDGNSAERSQSPAKDEPKFMDGLVPGVTFVSDPTMRSILQNKIKEMCNYGRDGFPGSQPVSLERSPENNNTKLLEEGYMVSWKADGMRYLVLIHGEGEVFAFDRDNNVFQLPISFPHRKEDRHVCETLCDCEMIIDKNTLPDGTTETRPRLLIYDVIQYEGQEVGKCDFERRLECIQRELIGPRIEAMKSGKLRREDEPMSVRRKDFWDIGAVPKFFEPKFTSTVGHEIDGLIFQPKKKPYLSGRCDFVLKWKPPSHNSVDFKLQIRKVTKEGELPQHIGYLYVQHRTEPIAEMKATRSLLPYDNKIIECNYKDGKWCFMRERTDKSLPNSFNTANAVWNTMMHPIHQQDLANYCQKISEMEKRFAHKRQGGQNGHPEVKRERR</sequence>
<dbReference type="FunFam" id="3.30.470.30:FF:000040">
    <property type="entry name" value="mRNA-capping enzyme"/>
    <property type="match status" value="1"/>
</dbReference>
<feature type="domain" description="Tyrosine-protein phosphatase" evidence="17">
    <location>
        <begin position="135"/>
        <end position="290"/>
    </location>
</feature>
<dbReference type="Pfam" id="PF01331">
    <property type="entry name" value="mRNA_cap_enzyme"/>
    <property type="match status" value="1"/>
</dbReference>
<evidence type="ECO:0000256" key="2">
    <source>
        <dbReference type="ARBA" id="ARBA00012475"/>
    </source>
</evidence>
<dbReference type="GO" id="GO:0004721">
    <property type="term" value="F:phosphoprotein phosphatase activity"/>
    <property type="evidence" value="ECO:0007669"/>
    <property type="project" value="UniProtKB-KW"/>
</dbReference>
<feature type="binding site" evidence="15">
    <location>
        <begin position="565"/>
        <end position="567"/>
    </location>
    <ligand>
        <name>GTP</name>
        <dbReference type="ChEBI" id="CHEBI:37565"/>
    </ligand>
</feature>
<keyword evidence="4" id="KW-0808">Transferase</keyword>
<feature type="compositionally biased region" description="Polar residues" evidence="16">
    <location>
        <begin position="310"/>
        <end position="326"/>
    </location>
</feature>
<evidence type="ECO:0000256" key="4">
    <source>
        <dbReference type="ARBA" id="ARBA00022679"/>
    </source>
</evidence>